<sequence>MRARGREIVERGFALMNDALAGKEYVVGSFSIADAALFYVEFWADKLAIDLPEHCRAHYQRMLARPVVQRVLREEGYR</sequence>
<organism evidence="1 2">
    <name type="scientific">Sulfuriferula multivorans</name>
    <dbReference type="NCBI Taxonomy" id="1559896"/>
    <lineage>
        <taxon>Bacteria</taxon>
        <taxon>Pseudomonadati</taxon>
        <taxon>Pseudomonadota</taxon>
        <taxon>Betaproteobacteria</taxon>
        <taxon>Nitrosomonadales</taxon>
        <taxon>Sulfuricellaceae</taxon>
        <taxon>Sulfuriferula</taxon>
    </lineage>
</organism>
<evidence type="ECO:0000313" key="1">
    <source>
        <dbReference type="EMBL" id="GBL45150.1"/>
    </source>
</evidence>
<dbReference type="SUPFAM" id="SSF47616">
    <property type="entry name" value="GST C-terminal domain-like"/>
    <property type="match status" value="1"/>
</dbReference>
<reference evidence="1 2" key="1">
    <citation type="journal article" date="2019" name="Front. Microbiol.">
        <title>Genomes of Neutrophilic Sulfur-Oxidizing Chemolithoautotrophs Representing 9 Proteobacterial Species From 8 Genera.</title>
        <authorList>
            <person name="Watanabe T."/>
            <person name="Kojima H."/>
            <person name="Umezawa K."/>
            <person name="Hori C."/>
            <person name="Takasuka T.E."/>
            <person name="Kato Y."/>
            <person name="Fukui M."/>
        </authorList>
    </citation>
    <scope>NUCLEOTIDE SEQUENCE [LARGE SCALE GENOMIC DNA]</scope>
    <source>
        <strain evidence="1 2">TTN</strain>
    </source>
</reference>
<proteinExistence type="predicted"/>
<accession>A0A401JC81</accession>
<dbReference type="InterPro" id="IPR036282">
    <property type="entry name" value="Glutathione-S-Trfase_C_sf"/>
</dbReference>
<comment type="caution">
    <text evidence="1">The sequence shown here is derived from an EMBL/GenBank/DDBJ whole genome shotgun (WGS) entry which is preliminary data.</text>
</comment>
<dbReference type="Gene3D" id="1.20.1050.10">
    <property type="match status" value="1"/>
</dbReference>
<dbReference type="Pfam" id="PF13410">
    <property type="entry name" value="GST_C_2"/>
    <property type="match status" value="1"/>
</dbReference>
<dbReference type="AlphaFoldDB" id="A0A401JC81"/>
<name>A0A401JC81_9PROT</name>
<dbReference type="EMBL" id="BGOW01000006">
    <property type="protein sequence ID" value="GBL45150.1"/>
    <property type="molecule type" value="Genomic_DNA"/>
</dbReference>
<evidence type="ECO:0000313" key="2">
    <source>
        <dbReference type="Proteomes" id="UP000286806"/>
    </source>
</evidence>
<keyword evidence="1" id="KW-0808">Transferase</keyword>
<keyword evidence="2" id="KW-1185">Reference proteome</keyword>
<gene>
    <name evidence="1" type="ORF">SFMTTN_0954</name>
</gene>
<protein>
    <submittedName>
        <fullName evidence="1">Glutathione S-transferase</fullName>
    </submittedName>
</protein>
<dbReference type="GO" id="GO:0016740">
    <property type="term" value="F:transferase activity"/>
    <property type="evidence" value="ECO:0007669"/>
    <property type="project" value="UniProtKB-KW"/>
</dbReference>
<dbReference type="Proteomes" id="UP000286806">
    <property type="component" value="Unassembled WGS sequence"/>
</dbReference>